<evidence type="ECO:0000313" key="4">
    <source>
        <dbReference type="Proteomes" id="UP000019116"/>
    </source>
</evidence>
<proteinExistence type="predicted"/>
<gene>
    <name evidence="3" type="primary">LOC123163322</name>
</gene>
<dbReference type="SMART" id="SM00256">
    <property type="entry name" value="FBOX"/>
    <property type="match status" value="1"/>
</dbReference>
<dbReference type="Gramene" id="TraesRN1D0100075500.1">
    <property type="protein sequence ID" value="TraesRN1D0100075500.1"/>
    <property type="gene ID" value="TraesRN1D0100075500"/>
</dbReference>
<dbReference type="Gramene" id="TraesCS1D03G0074100.1">
    <property type="protein sequence ID" value="TraesCS1D03G0074100.1.CDS"/>
    <property type="gene ID" value="TraesCS1D03G0074100"/>
</dbReference>
<dbReference type="EnsemblPlants" id="TraesCS1D02G037800.1">
    <property type="protein sequence ID" value="TraesCS1D02G037800.1"/>
    <property type="gene ID" value="TraesCS1D02G037800"/>
</dbReference>
<dbReference type="PANTHER" id="PTHR35546:SF82">
    <property type="entry name" value="F-BOX DOMAIN-CONTAINING PROTEIN"/>
    <property type="match status" value="1"/>
</dbReference>
<name>A0A3B5ZN32_WHEAT</name>
<reference evidence="3" key="1">
    <citation type="submission" date="2018-08" db="EMBL/GenBank/DDBJ databases">
        <authorList>
            <person name="Rossello M."/>
        </authorList>
    </citation>
    <scope>NUCLEOTIDE SEQUENCE [LARGE SCALE GENOMIC DNA]</scope>
    <source>
        <strain evidence="3">cv. Chinese Spring</strain>
    </source>
</reference>
<dbReference type="CDD" id="cd22157">
    <property type="entry name" value="F-box_AtFBW1-like"/>
    <property type="match status" value="1"/>
</dbReference>
<dbReference type="OrthoDB" id="582719at2759"/>
<dbReference type="STRING" id="4565.A0A3B5ZN32"/>
<dbReference type="SMR" id="A0A3B5ZN32"/>
<accession>A0A3B5ZN32</accession>
<dbReference type="Gramene" id="TraesCLE_scaffold_084798_01G000200.1">
    <property type="protein sequence ID" value="TraesCLE_scaffold_084798_01G000200.1"/>
    <property type="gene ID" value="TraesCLE_scaffold_084798_01G000200"/>
</dbReference>
<feature type="domain" description="F-box" evidence="2">
    <location>
        <begin position="60"/>
        <end position="100"/>
    </location>
</feature>
<organism evidence="3">
    <name type="scientific">Triticum aestivum</name>
    <name type="common">Wheat</name>
    <dbReference type="NCBI Taxonomy" id="4565"/>
    <lineage>
        <taxon>Eukaryota</taxon>
        <taxon>Viridiplantae</taxon>
        <taxon>Streptophyta</taxon>
        <taxon>Embryophyta</taxon>
        <taxon>Tracheophyta</taxon>
        <taxon>Spermatophyta</taxon>
        <taxon>Magnoliopsida</taxon>
        <taxon>Liliopsida</taxon>
        <taxon>Poales</taxon>
        <taxon>Poaceae</taxon>
        <taxon>BOP clade</taxon>
        <taxon>Pooideae</taxon>
        <taxon>Triticodae</taxon>
        <taxon>Triticeae</taxon>
        <taxon>Triticinae</taxon>
        <taxon>Triticum</taxon>
    </lineage>
</organism>
<dbReference type="InterPro" id="IPR013187">
    <property type="entry name" value="F-box-assoc_dom_typ3"/>
</dbReference>
<keyword evidence="4" id="KW-1185">Reference proteome</keyword>
<dbReference type="OMA" id="CRKDHES"/>
<evidence type="ECO:0000313" key="3">
    <source>
        <dbReference type="EnsemblPlants" id="TraesCS1D02G037800.1"/>
    </source>
</evidence>
<evidence type="ECO:0000259" key="2">
    <source>
        <dbReference type="SMART" id="SM00256"/>
    </source>
</evidence>
<dbReference type="Gramene" id="TraesCS1D02G037800.1">
    <property type="protein sequence ID" value="TraesCS1D02G037800.1"/>
    <property type="gene ID" value="TraesCS1D02G037800"/>
</dbReference>
<dbReference type="InterPro" id="IPR001810">
    <property type="entry name" value="F-box_dom"/>
</dbReference>
<dbReference type="SUPFAM" id="SSF81383">
    <property type="entry name" value="F-box domain"/>
    <property type="match status" value="1"/>
</dbReference>
<dbReference type="Gene3D" id="1.20.1280.50">
    <property type="match status" value="1"/>
</dbReference>
<sequence>MPPVGGVDDYTEQDSPQATGHHGCPEDVSSSSPTLPVIASIASEKKKQRRDREQQPAASLPDDIIIEILSRVHYKSLCRFKCVSKQWLDLCSGLDTHKRSPQALSGLYFLDEEHQGLSFHGLTGGGPRLVDPDLSFLRKSYESLEVTQCSSSLLLCMCWKNSYSPRGECDYVVCNPATEKWTLLPLIECMDQADVERYLGFDAVKPSSFVVVAPLTDIYQLIRKVAIYSSGTERWTYVESGWASDTMVGDQDAIFLNGIVHLTTCGSSIVTVDIEGKIWREIRVPHFDAIGLSQGCLHAWRVDVLNGCQLSLWVLQDYDSENWTLKHTVNVLELFGSHCRKDHESYMVLAIHPNCNLIFLTDGEMTVLYDTDNRKVNVISSSVDFVGCAPYIPCFTKWLSDGR</sequence>
<dbReference type="RefSeq" id="XP_044436905.1">
    <property type="nucleotide sequence ID" value="XM_044580970.1"/>
</dbReference>
<reference evidence="3" key="2">
    <citation type="submission" date="2018-10" db="UniProtKB">
        <authorList>
            <consortium name="EnsemblPlants"/>
        </authorList>
    </citation>
    <scope>IDENTIFICATION</scope>
</reference>
<dbReference type="Gramene" id="TraesNOR1D03G00421420.1">
    <property type="protein sequence ID" value="TraesNOR1D03G00421420.1"/>
    <property type="gene ID" value="TraesNOR1D03G00421420"/>
</dbReference>
<dbReference type="InterPro" id="IPR036047">
    <property type="entry name" value="F-box-like_dom_sf"/>
</dbReference>
<dbReference type="AlphaFoldDB" id="A0A3B5ZN32"/>
<dbReference type="InterPro" id="IPR055290">
    <property type="entry name" value="At3g26010-like"/>
</dbReference>
<evidence type="ECO:0000256" key="1">
    <source>
        <dbReference type="SAM" id="MobiDB-lite"/>
    </source>
</evidence>
<feature type="region of interest" description="Disordered" evidence="1">
    <location>
        <begin position="1"/>
        <end position="57"/>
    </location>
</feature>
<dbReference type="Pfam" id="PF08268">
    <property type="entry name" value="FBA_3"/>
    <property type="match status" value="1"/>
</dbReference>
<dbReference type="PANTHER" id="PTHR35546">
    <property type="entry name" value="F-BOX PROTEIN INTERACTION DOMAIN PROTEIN-RELATED"/>
    <property type="match status" value="1"/>
</dbReference>
<dbReference type="GeneID" id="123163322"/>
<protein>
    <recommendedName>
        <fullName evidence="2">F-box domain-containing protein</fullName>
    </recommendedName>
</protein>
<dbReference type="Gramene" id="TraesWEE_scaffold_101795_01G000200.1">
    <property type="protein sequence ID" value="TraesWEE_scaffold_101795_01G000200.1"/>
    <property type="gene ID" value="TraesWEE_scaffold_101795_01G000200"/>
</dbReference>
<dbReference type="Gramene" id="TraesROB_scaffold_031950_01G000200.1">
    <property type="protein sequence ID" value="TraesROB_scaffold_031950_01G000200.1"/>
    <property type="gene ID" value="TraesROB_scaffold_031950_01G000200"/>
</dbReference>
<dbReference type="Gramene" id="TraesPARA_EIv1.0_0232560.1">
    <property type="protein sequence ID" value="TraesPARA_EIv1.0_0232560.1.CDS"/>
    <property type="gene ID" value="TraesPARA_EIv1.0_0232560"/>
</dbReference>
<dbReference type="Proteomes" id="UP000019116">
    <property type="component" value="Chromosome 1D"/>
</dbReference>
<dbReference type="Pfam" id="PF00646">
    <property type="entry name" value="F-box"/>
    <property type="match status" value="1"/>
</dbReference>